<gene>
    <name evidence="1" type="ORF">CMV_008004</name>
</gene>
<proteinExistence type="predicted"/>
<organism evidence="1 2">
    <name type="scientific">Castanea mollissima</name>
    <name type="common">Chinese chestnut</name>
    <dbReference type="NCBI Taxonomy" id="60419"/>
    <lineage>
        <taxon>Eukaryota</taxon>
        <taxon>Viridiplantae</taxon>
        <taxon>Streptophyta</taxon>
        <taxon>Embryophyta</taxon>
        <taxon>Tracheophyta</taxon>
        <taxon>Spermatophyta</taxon>
        <taxon>Magnoliopsida</taxon>
        <taxon>eudicotyledons</taxon>
        <taxon>Gunneridae</taxon>
        <taxon>Pentapetalae</taxon>
        <taxon>rosids</taxon>
        <taxon>fabids</taxon>
        <taxon>Fagales</taxon>
        <taxon>Fagaceae</taxon>
        <taxon>Castanea</taxon>
    </lineage>
</organism>
<name>A0A8J4RSK4_9ROSI</name>
<evidence type="ECO:0000313" key="2">
    <source>
        <dbReference type="Proteomes" id="UP000737018"/>
    </source>
</evidence>
<accession>A0A8J4RSK4</accession>
<dbReference type="Proteomes" id="UP000737018">
    <property type="component" value="Unassembled WGS sequence"/>
</dbReference>
<reference evidence="1" key="1">
    <citation type="submission" date="2020-03" db="EMBL/GenBank/DDBJ databases">
        <title>Castanea mollissima Vanexum genome sequencing.</title>
        <authorList>
            <person name="Staton M."/>
        </authorList>
    </citation>
    <scope>NUCLEOTIDE SEQUENCE</scope>
    <source>
        <tissue evidence="1">Leaf</tissue>
    </source>
</reference>
<evidence type="ECO:0000313" key="1">
    <source>
        <dbReference type="EMBL" id="KAF3968078.1"/>
    </source>
</evidence>
<comment type="caution">
    <text evidence="1">The sequence shown here is derived from an EMBL/GenBank/DDBJ whole genome shotgun (WGS) entry which is preliminary data.</text>
</comment>
<sequence length="86" mass="8711">MVMPMHFVAPCSEYATASSTLAEVCPDKASCRFRINEGGGGAAALGLEVSDDAGEGGADDIGWGGLQLELGLADFAADEGEDWDGG</sequence>
<keyword evidence="2" id="KW-1185">Reference proteome</keyword>
<dbReference type="AlphaFoldDB" id="A0A8J4RSK4"/>
<dbReference type="EMBL" id="JRKL02000815">
    <property type="protein sequence ID" value="KAF3968078.1"/>
    <property type="molecule type" value="Genomic_DNA"/>
</dbReference>
<protein>
    <submittedName>
        <fullName evidence="1">Uncharacterized protein</fullName>
    </submittedName>
</protein>